<evidence type="ECO:0000256" key="2">
    <source>
        <dbReference type="ARBA" id="ARBA00022723"/>
    </source>
</evidence>
<name>A0A2K8KXP1_MARES</name>
<dbReference type="GO" id="GO:0016020">
    <property type="term" value="C:membrane"/>
    <property type="evidence" value="ECO:0007669"/>
    <property type="project" value="TreeGrafter"/>
</dbReference>
<dbReference type="Gene3D" id="3.30.2010.10">
    <property type="entry name" value="Metalloproteases ('zincins'), catalytic domain"/>
    <property type="match status" value="1"/>
</dbReference>
<dbReference type="GO" id="GO:0051603">
    <property type="term" value="P:proteolysis involved in protein catabolic process"/>
    <property type="evidence" value="ECO:0007669"/>
    <property type="project" value="TreeGrafter"/>
</dbReference>
<evidence type="ECO:0000256" key="7">
    <source>
        <dbReference type="SAM" id="SignalP"/>
    </source>
</evidence>
<keyword evidence="2" id="KW-0479">Metal-binding</keyword>
<evidence type="ECO:0000256" key="1">
    <source>
        <dbReference type="ARBA" id="ARBA00022670"/>
    </source>
</evidence>
<evidence type="ECO:0000313" key="10">
    <source>
        <dbReference type="Proteomes" id="UP000231701"/>
    </source>
</evidence>
<dbReference type="GO" id="GO:0046872">
    <property type="term" value="F:metal ion binding"/>
    <property type="evidence" value="ECO:0007669"/>
    <property type="project" value="UniProtKB-KW"/>
</dbReference>
<dbReference type="OrthoDB" id="108155at2"/>
<evidence type="ECO:0000313" key="9">
    <source>
        <dbReference type="EMBL" id="ATX79482.1"/>
    </source>
</evidence>
<dbReference type="RefSeq" id="WP_157819236.1">
    <property type="nucleotide sequence ID" value="NZ_CP018799.1"/>
</dbReference>
<evidence type="ECO:0000256" key="6">
    <source>
        <dbReference type="RuleBase" id="RU003983"/>
    </source>
</evidence>
<keyword evidence="3 6" id="KW-0378">Hydrolase</keyword>
<dbReference type="GO" id="GO:0004222">
    <property type="term" value="F:metalloendopeptidase activity"/>
    <property type="evidence" value="ECO:0007669"/>
    <property type="project" value="InterPro"/>
</dbReference>
<keyword evidence="7" id="KW-0732">Signal</keyword>
<protein>
    <submittedName>
        <fullName evidence="9">Peptidase family M48</fullName>
    </submittedName>
</protein>
<reference evidence="9 10" key="1">
    <citation type="submission" date="2016-12" db="EMBL/GenBank/DDBJ databases">
        <title>Isolation and genomic insights into novel planktonic Zetaproteobacteria from stratified waters of the Chesapeake Bay.</title>
        <authorList>
            <person name="McAllister S.M."/>
            <person name="Kato S."/>
            <person name="Chan C.S."/>
            <person name="Chiu B.K."/>
            <person name="Field E.K."/>
        </authorList>
    </citation>
    <scope>NUCLEOTIDE SEQUENCE [LARGE SCALE GENOMIC DNA]</scope>
    <source>
        <strain evidence="9 10">CP-5</strain>
    </source>
</reference>
<proteinExistence type="inferred from homology"/>
<feature type="chain" id="PRO_5014713496" evidence="7">
    <location>
        <begin position="22"/>
        <end position="293"/>
    </location>
</feature>
<dbReference type="InterPro" id="IPR001915">
    <property type="entry name" value="Peptidase_M48"/>
</dbReference>
<dbReference type="InterPro" id="IPR051156">
    <property type="entry name" value="Mito/Outer_Membr_Metalloprot"/>
</dbReference>
<dbReference type="PANTHER" id="PTHR22726">
    <property type="entry name" value="METALLOENDOPEPTIDASE OMA1"/>
    <property type="match status" value="1"/>
</dbReference>
<dbReference type="PANTHER" id="PTHR22726:SF1">
    <property type="entry name" value="METALLOENDOPEPTIDASE OMA1, MITOCHONDRIAL"/>
    <property type="match status" value="1"/>
</dbReference>
<dbReference type="Pfam" id="PF01435">
    <property type="entry name" value="Peptidase_M48"/>
    <property type="match status" value="1"/>
</dbReference>
<dbReference type="EMBL" id="CP018799">
    <property type="protein sequence ID" value="ATX79482.1"/>
    <property type="molecule type" value="Genomic_DNA"/>
</dbReference>
<dbReference type="AlphaFoldDB" id="A0A2K8KXP1"/>
<comment type="similarity">
    <text evidence="6">Belongs to the peptidase M48 family.</text>
</comment>
<keyword evidence="5 6" id="KW-0482">Metalloprotease</keyword>
<comment type="cofactor">
    <cofactor evidence="6">
        <name>Zn(2+)</name>
        <dbReference type="ChEBI" id="CHEBI:29105"/>
    </cofactor>
    <text evidence="6">Binds 1 zinc ion per subunit.</text>
</comment>
<keyword evidence="10" id="KW-1185">Reference proteome</keyword>
<keyword evidence="4 6" id="KW-0862">Zinc</keyword>
<organism evidence="9 10">
    <name type="scientific">Mariprofundus aestuarium</name>
    <dbReference type="NCBI Taxonomy" id="1921086"/>
    <lineage>
        <taxon>Bacteria</taxon>
        <taxon>Pseudomonadati</taxon>
        <taxon>Pseudomonadota</taxon>
        <taxon>Candidatius Mariprofundia</taxon>
        <taxon>Mariprofundales</taxon>
        <taxon>Mariprofundaceae</taxon>
        <taxon>Mariprofundus</taxon>
    </lineage>
</organism>
<evidence type="ECO:0000256" key="5">
    <source>
        <dbReference type="ARBA" id="ARBA00023049"/>
    </source>
</evidence>
<sequence length="293" mass="32381">MSRKPLALLILLLFPASALHAFNFSLEDLQNIDVGKVLEYGQTVSKATRSFSEEERYYIGRASGARLLSDHRLLSRKGLQNYVSAIGQTLAMASARPELYAGYHFIVLDEPGRVNAYAVPGGFIFITTALVAKTESEDELAAILAHEISHLVLDHPISSVKKQYRDKLMKDILSEASDRYASEDVKKLADLAGGLNNLSGMMVDFAAKGYSRSKEQEADLVALSMLRTAGYDPTRFPRVLSKLSSIGTGVSGTHGNPRQRARIISEKLARDVPFHIRNRDHRFMTVMGNPGNR</sequence>
<feature type="signal peptide" evidence="7">
    <location>
        <begin position="1"/>
        <end position="21"/>
    </location>
</feature>
<accession>A0A2K8KXP1</accession>
<dbReference type="KEGG" id="maes:Ga0123461_1063"/>
<keyword evidence="1 6" id="KW-0645">Protease</keyword>
<gene>
    <name evidence="9" type="ORF">Ga0123461_1063</name>
</gene>
<feature type="domain" description="Peptidase M48" evidence="8">
    <location>
        <begin position="80"/>
        <end position="264"/>
    </location>
</feature>
<evidence type="ECO:0000256" key="3">
    <source>
        <dbReference type="ARBA" id="ARBA00022801"/>
    </source>
</evidence>
<dbReference type="Proteomes" id="UP000231701">
    <property type="component" value="Chromosome"/>
</dbReference>
<evidence type="ECO:0000256" key="4">
    <source>
        <dbReference type="ARBA" id="ARBA00022833"/>
    </source>
</evidence>
<evidence type="ECO:0000259" key="8">
    <source>
        <dbReference type="Pfam" id="PF01435"/>
    </source>
</evidence>